<evidence type="ECO:0000256" key="2">
    <source>
        <dbReference type="SAM" id="Phobius"/>
    </source>
</evidence>
<evidence type="ECO:0000313" key="3">
    <source>
        <dbReference type="EMBL" id="KAG6940470.1"/>
    </source>
</evidence>
<dbReference type="AlphaFoldDB" id="A0A8T1THU8"/>
<dbReference type="EMBL" id="JAHGAV010000004">
    <property type="protein sequence ID" value="KAG6940470.1"/>
    <property type="molecule type" value="Genomic_DNA"/>
</dbReference>
<accession>A0A8T1THU8</accession>
<protein>
    <submittedName>
        <fullName evidence="3">Uncharacterized protein</fullName>
    </submittedName>
</protein>
<proteinExistence type="predicted"/>
<dbReference type="Proteomes" id="UP000765507">
    <property type="component" value="Unassembled WGS sequence"/>
</dbReference>
<organism evidence="3 4">
    <name type="scientific">Chelydra serpentina</name>
    <name type="common">Snapping turtle</name>
    <name type="synonym">Testudo serpentina</name>
    <dbReference type="NCBI Taxonomy" id="8475"/>
    <lineage>
        <taxon>Eukaryota</taxon>
        <taxon>Metazoa</taxon>
        <taxon>Chordata</taxon>
        <taxon>Craniata</taxon>
        <taxon>Vertebrata</taxon>
        <taxon>Euteleostomi</taxon>
        <taxon>Archelosauria</taxon>
        <taxon>Testudinata</taxon>
        <taxon>Testudines</taxon>
        <taxon>Cryptodira</taxon>
        <taxon>Durocryptodira</taxon>
        <taxon>Americhelydia</taxon>
        <taxon>Chelydroidea</taxon>
        <taxon>Chelydridae</taxon>
        <taxon>Chelydra</taxon>
    </lineage>
</organism>
<feature type="coiled-coil region" evidence="1">
    <location>
        <begin position="6"/>
        <end position="61"/>
    </location>
</feature>
<keyword evidence="2" id="KW-0472">Membrane</keyword>
<name>A0A8T1THU8_CHESE</name>
<sequence length="153" mass="17921">MRKMDLQQCEREMEEKKEDIIKEKHQISETRGTVAEQGKIIEDLQIQINHLQEELKNSELIASQPMEQKEVHSESPTHEVAKANLLEKLVNSCLSKRLSLLRKPLALDFKLLLCLIILLALCIFYTYCFHTTWICQLLQCAHRRHYSSGLRPH</sequence>
<evidence type="ECO:0000256" key="1">
    <source>
        <dbReference type="SAM" id="Coils"/>
    </source>
</evidence>
<keyword evidence="1" id="KW-0175">Coiled coil</keyword>
<gene>
    <name evidence="3" type="ORF">G0U57_015873</name>
</gene>
<keyword evidence="2" id="KW-1133">Transmembrane helix</keyword>
<feature type="transmembrane region" description="Helical" evidence="2">
    <location>
        <begin position="105"/>
        <end position="127"/>
    </location>
</feature>
<dbReference type="OrthoDB" id="9047684at2759"/>
<comment type="caution">
    <text evidence="3">The sequence shown here is derived from an EMBL/GenBank/DDBJ whole genome shotgun (WGS) entry which is preliminary data.</text>
</comment>
<keyword evidence="4" id="KW-1185">Reference proteome</keyword>
<evidence type="ECO:0000313" key="4">
    <source>
        <dbReference type="Proteomes" id="UP000765507"/>
    </source>
</evidence>
<keyword evidence="2" id="KW-0812">Transmembrane</keyword>
<reference evidence="3 4" key="1">
    <citation type="journal article" date="2020" name="G3 (Bethesda)">
        <title>Draft Genome of the Common Snapping Turtle, Chelydra serpentina, a Model for Phenotypic Plasticity in Reptiles.</title>
        <authorList>
            <person name="Das D."/>
            <person name="Singh S.K."/>
            <person name="Bierstedt J."/>
            <person name="Erickson A."/>
            <person name="Galli G.L.J."/>
            <person name="Crossley D.A. 2nd"/>
            <person name="Rhen T."/>
        </authorList>
    </citation>
    <scope>NUCLEOTIDE SEQUENCE [LARGE SCALE GENOMIC DNA]</scope>
    <source>
        <strain evidence="3">KW</strain>
    </source>
</reference>